<reference evidence="1" key="2">
    <citation type="journal article" date="2015" name="Data Brief">
        <title>Shoot transcriptome of the giant reed, Arundo donax.</title>
        <authorList>
            <person name="Barrero R.A."/>
            <person name="Guerrero F.D."/>
            <person name="Moolhuijzen P."/>
            <person name="Goolsby J.A."/>
            <person name="Tidwell J."/>
            <person name="Bellgard S.E."/>
            <person name="Bellgard M.I."/>
        </authorList>
    </citation>
    <scope>NUCLEOTIDE SEQUENCE</scope>
    <source>
        <tissue evidence="1">Shoot tissue taken approximately 20 cm above the soil surface</tissue>
    </source>
</reference>
<evidence type="ECO:0000313" key="1">
    <source>
        <dbReference type="EMBL" id="JAD60552.1"/>
    </source>
</evidence>
<reference evidence="1" key="1">
    <citation type="submission" date="2014-09" db="EMBL/GenBank/DDBJ databases">
        <authorList>
            <person name="Magalhaes I.L.F."/>
            <person name="Oliveira U."/>
            <person name="Santos F.R."/>
            <person name="Vidigal T.H.D.A."/>
            <person name="Brescovit A.D."/>
            <person name="Santos A.J."/>
        </authorList>
    </citation>
    <scope>NUCLEOTIDE SEQUENCE</scope>
    <source>
        <tissue evidence="1">Shoot tissue taken approximately 20 cm above the soil surface</tissue>
    </source>
</reference>
<name>A0A0A9BMR0_ARUDO</name>
<dbReference type="EMBL" id="GBRH01237343">
    <property type="protein sequence ID" value="JAD60552.1"/>
    <property type="molecule type" value="Transcribed_RNA"/>
</dbReference>
<accession>A0A0A9BMR0</accession>
<dbReference type="AlphaFoldDB" id="A0A0A9BMR0"/>
<proteinExistence type="predicted"/>
<protein>
    <submittedName>
        <fullName evidence="1">Uncharacterized protein</fullName>
    </submittedName>
</protein>
<organism evidence="1">
    <name type="scientific">Arundo donax</name>
    <name type="common">Giant reed</name>
    <name type="synonym">Donax arundinaceus</name>
    <dbReference type="NCBI Taxonomy" id="35708"/>
    <lineage>
        <taxon>Eukaryota</taxon>
        <taxon>Viridiplantae</taxon>
        <taxon>Streptophyta</taxon>
        <taxon>Embryophyta</taxon>
        <taxon>Tracheophyta</taxon>
        <taxon>Spermatophyta</taxon>
        <taxon>Magnoliopsida</taxon>
        <taxon>Liliopsida</taxon>
        <taxon>Poales</taxon>
        <taxon>Poaceae</taxon>
        <taxon>PACMAD clade</taxon>
        <taxon>Arundinoideae</taxon>
        <taxon>Arundineae</taxon>
        <taxon>Arundo</taxon>
    </lineage>
</organism>
<sequence>MIWGSYCRAPWAFYPPETLHSFSNDCIEQRLLRHSIVLVF</sequence>